<keyword evidence="3" id="KW-1133">Transmembrane helix</keyword>
<evidence type="ECO:0000259" key="5">
    <source>
        <dbReference type="Pfam" id="PF25800"/>
    </source>
</evidence>
<comment type="caution">
    <text evidence="6">The sequence shown here is derived from an EMBL/GenBank/DDBJ whole genome shotgun (WGS) entry which is preliminary data.</text>
</comment>
<dbReference type="OrthoDB" id="5298707at2"/>
<keyword evidence="3" id="KW-0812">Transmembrane</keyword>
<gene>
    <name evidence="6" type="ORF">FU658_09210</name>
</gene>
<name>A0A5C8KRI0_9GAMM</name>
<feature type="compositionally biased region" description="Pro residues" evidence="2">
    <location>
        <begin position="179"/>
        <end position="204"/>
    </location>
</feature>
<evidence type="ECO:0000256" key="4">
    <source>
        <dbReference type="SAM" id="SignalP"/>
    </source>
</evidence>
<sequence length="631" mass="65832">MRKKILSLPLLLSLGLASGHAAAVGLGQIEVQSRLNQPLVAEIRLLQVSPAELERMHVRLASPEAFSRVGLDRPSAMTANLQFSLDTNARGEPVIRVTTPSRVNDPFLSFLLEIEWGAGRLVREYNVLLDPPYMAPATRAQVAPATTTPAAPVQPAPAIASPRAEPAAQAPPSASEAPAPLPPAPAPVPAPVPPPPATPQPPAAPVAAPAAAATAATAAGGTFTVATGQTLSSIANRERDADVSVNQMMIALLRANPDAFIDGNINLLRAGAVMRLPSRDEVVALRAAEANAMVSEQVAAWNARRAPVPQPAETPRQQPTRTPVASGSEARLAIVPPSGEAGPSGAQSGAAAGGEGTQLRVELTQAEEEIAARDAEIEEMRSRMDELEALAERQARMIELRSQEMEDMQRQLREAREGRVEVDPAAGDPVATATPWYRHPLSLGGLALLVVGGLVWLFTRRRREPGVAAGRAGSLAASIEAARSSSTAPVPVGDDTVEEPEEVLDDEGAVQVDADHEPLAPTGSGSEGMDDWGEPESGDRPGVHDSRPVPDPAEEGAEPVRATPADLPHDADGAESEGDGSPTDGEPVEDLELDDWGIDPGEAQASSATAGEPVHRPSMTTGPKPTPWARS</sequence>
<dbReference type="Proteomes" id="UP000321248">
    <property type="component" value="Unassembled WGS sequence"/>
</dbReference>
<feature type="transmembrane region" description="Helical" evidence="3">
    <location>
        <begin position="441"/>
        <end position="459"/>
    </location>
</feature>
<dbReference type="Gene3D" id="3.10.350.10">
    <property type="entry name" value="LysM domain"/>
    <property type="match status" value="1"/>
</dbReference>
<proteinExistence type="predicted"/>
<feature type="region of interest" description="Disordered" evidence="2">
    <location>
        <begin position="145"/>
        <end position="208"/>
    </location>
</feature>
<keyword evidence="7" id="KW-1185">Reference proteome</keyword>
<evidence type="ECO:0000256" key="1">
    <source>
        <dbReference type="SAM" id="Coils"/>
    </source>
</evidence>
<keyword evidence="1" id="KW-0175">Coiled coil</keyword>
<dbReference type="InterPro" id="IPR036779">
    <property type="entry name" value="LysM_dom_sf"/>
</dbReference>
<accession>A0A5C8KRI0</accession>
<dbReference type="AlphaFoldDB" id="A0A5C8KRI0"/>
<evidence type="ECO:0000256" key="2">
    <source>
        <dbReference type="SAM" id="MobiDB-lite"/>
    </source>
</evidence>
<feature type="compositionally biased region" description="Basic and acidic residues" evidence="2">
    <location>
        <begin position="537"/>
        <end position="548"/>
    </location>
</feature>
<feature type="compositionally biased region" description="Acidic residues" evidence="2">
    <location>
        <begin position="586"/>
        <end position="597"/>
    </location>
</feature>
<feature type="compositionally biased region" description="Acidic residues" evidence="2">
    <location>
        <begin position="495"/>
        <end position="508"/>
    </location>
</feature>
<feature type="region of interest" description="Disordered" evidence="2">
    <location>
        <begin position="304"/>
        <end position="355"/>
    </location>
</feature>
<evidence type="ECO:0000313" key="7">
    <source>
        <dbReference type="Proteomes" id="UP000321248"/>
    </source>
</evidence>
<dbReference type="CDD" id="cd00118">
    <property type="entry name" value="LysM"/>
    <property type="match status" value="1"/>
</dbReference>
<feature type="compositionally biased region" description="Low complexity" evidence="2">
    <location>
        <begin position="145"/>
        <end position="178"/>
    </location>
</feature>
<feature type="compositionally biased region" description="Low complexity" evidence="2">
    <location>
        <begin position="336"/>
        <end position="350"/>
    </location>
</feature>
<dbReference type="RefSeq" id="WP_147891818.1">
    <property type="nucleotide sequence ID" value="NZ_VRTS01000006.1"/>
</dbReference>
<feature type="domain" description="FimV N-terminal" evidence="5">
    <location>
        <begin position="24"/>
        <end position="132"/>
    </location>
</feature>
<feature type="signal peptide" evidence="4">
    <location>
        <begin position="1"/>
        <end position="23"/>
    </location>
</feature>
<feature type="compositionally biased region" description="Polar residues" evidence="2">
    <location>
        <begin position="315"/>
        <end position="325"/>
    </location>
</feature>
<feature type="region of interest" description="Disordered" evidence="2">
    <location>
        <begin position="479"/>
        <end position="631"/>
    </location>
</feature>
<dbReference type="InterPro" id="IPR057840">
    <property type="entry name" value="FimV_N"/>
</dbReference>
<feature type="chain" id="PRO_5022974287" description="FimV N-terminal domain-containing protein" evidence="4">
    <location>
        <begin position="24"/>
        <end position="631"/>
    </location>
</feature>
<evidence type="ECO:0000256" key="3">
    <source>
        <dbReference type="SAM" id="Phobius"/>
    </source>
</evidence>
<dbReference type="InterPro" id="IPR018392">
    <property type="entry name" value="LysM"/>
</dbReference>
<organism evidence="6 7">
    <name type="scientific">Alkalisalibacterium limincola</name>
    <dbReference type="NCBI Taxonomy" id="2699169"/>
    <lineage>
        <taxon>Bacteria</taxon>
        <taxon>Pseudomonadati</taxon>
        <taxon>Pseudomonadota</taxon>
        <taxon>Gammaproteobacteria</taxon>
        <taxon>Lysobacterales</taxon>
        <taxon>Lysobacteraceae</taxon>
        <taxon>Alkalisalibacterium</taxon>
    </lineage>
</organism>
<reference evidence="6 7" key="1">
    <citation type="submission" date="2019-08" db="EMBL/GenBank/DDBJ databases">
        <authorList>
            <person name="Karlyshev A.V."/>
        </authorList>
    </citation>
    <scope>NUCLEOTIDE SEQUENCE [LARGE SCALE GENOMIC DNA]</scope>
    <source>
        <strain evidence="6 7">Alg18-2.2</strain>
    </source>
</reference>
<evidence type="ECO:0000313" key="6">
    <source>
        <dbReference type="EMBL" id="TXK62025.1"/>
    </source>
</evidence>
<dbReference type="Pfam" id="PF25800">
    <property type="entry name" value="FimV_N"/>
    <property type="match status" value="1"/>
</dbReference>
<dbReference type="InterPro" id="IPR020012">
    <property type="entry name" value="LysM_FimV"/>
</dbReference>
<dbReference type="NCBIfam" id="TIGR03505">
    <property type="entry name" value="FimV_core"/>
    <property type="match status" value="1"/>
</dbReference>
<dbReference type="EMBL" id="VRTS01000006">
    <property type="protein sequence ID" value="TXK62025.1"/>
    <property type="molecule type" value="Genomic_DNA"/>
</dbReference>
<keyword evidence="3" id="KW-0472">Membrane</keyword>
<keyword evidence="4" id="KW-0732">Signal</keyword>
<protein>
    <recommendedName>
        <fullName evidence="5">FimV N-terminal domain-containing protein</fullName>
    </recommendedName>
</protein>
<feature type="coiled-coil region" evidence="1">
    <location>
        <begin position="363"/>
        <end position="418"/>
    </location>
</feature>